<dbReference type="Pfam" id="PF00440">
    <property type="entry name" value="TetR_N"/>
    <property type="match status" value="1"/>
</dbReference>
<comment type="caution">
    <text evidence="7">The sequence shown here is derived from an EMBL/GenBank/DDBJ whole genome shotgun (WGS) entry which is preliminary data.</text>
</comment>
<evidence type="ECO:0000256" key="2">
    <source>
        <dbReference type="ARBA" id="ARBA00023015"/>
    </source>
</evidence>
<dbReference type="InterPro" id="IPR001647">
    <property type="entry name" value="HTH_TetR"/>
</dbReference>
<dbReference type="SUPFAM" id="SSF48498">
    <property type="entry name" value="Tetracyclin repressor-like, C-terminal domain"/>
    <property type="match status" value="1"/>
</dbReference>
<keyword evidence="1" id="KW-0678">Repressor</keyword>
<dbReference type="Gene3D" id="1.10.357.10">
    <property type="entry name" value="Tetracycline Repressor, domain 2"/>
    <property type="match status" value="1"/>
</dbReference>
<dbReference type="SUPFAM" id="SSF46689">
    <property type="entry name" value="Homeodomain-like"/>
    <property type="match status" value="1"/>
</dbReference>
<sequence>MVTRGTYSKGAARRQEILRTAMEVIARKGYNGTTLRAIGRALGIEPAHIIYYFGTREDLLREVVEQWSQDNRDLAKSTTDALDQYATAIRQNLTIRGIVQLYIAFAAEAVDPDHPAHDYFRERFATTSKMLSDAVREGQRQGLIKSELDPDRTARWLVALADGLQLQSLIDPRIDAPADLEGAIDGLFVSGTQSPLRQPPAHSNS</sequence>
<keyword evidence="2" id="KW-0805">Transcription regulation</keyword>
<dbReference type="InterPro" id="IPR036271">
    <property type="entry name" value="Tet_transcr_reg_TetR-rel_C_sf"/>
</dbReference>
<evidence type="ECO:0000256" key="1">
    <source>
        <dbReference type="ARBA" id="ARBA00022491"/>
    </source>
</evidence>
<name>A0ABS2L1N3_9MICO</name>
<dbReference type="InterPro" id="IPR009057">
    <property type="entry name" value="Homeodomain-like_sf"/>
</dbReference>
<accession>A0ABS2L1N3</accession>
<feature type="DNA-binding region" description="H-T-H motif" evidence="5">
    <location>
        <begin position="34"/>
        <end position="53"/>
    </location>
</feature>
<dbReference type="RefSeq" id="WP_205106674.1">
    <property type="nucleotide sequence ID" value="NZ_BAAAHT010000017.1"/>
</dbReference>
<dbReference type="InterPro" id="IPR039538">
    <property type="entry name" value="BetI_C"/>
</dbReference>
<keyword evidence="3 5" id="KW-0238">DNA-binding</keyword>
<evidence type="ECO:0000313" key="8">
    <source>
        <dbReference type="Proteomes" id="UP000776164"/>
    </source>
</evidence>
<evidence type="ECO:0000313" key="7">
    <source>
        <dbReference type="EMBL" id="MBM7470998.1"/>
    </source>
</evidence>
<evidence type="ECO:0000256" key="4">
    <source>
        <dbReference type="ARBA" id="ARBA00023163"/>
    </source>
</evidence>
<dbReference type="Pfam" id="PF13977">
    <property type="entry name" value="TetR_C_6"/>
    <property type="match status" value="1"/>
</dbReference>
<organism evidence="7 8">
    <name type="scientific">Subtercola frigoramans</name>
    <dbReference type="NCBI Taxonomy" id="120298"/>
    <lineage>
        <taxon>Bacteria</taxon>
        <taxon>Bacillati</taxon>
        <taxon>Actinomycetota</taxon>
        <taxon>Actinomycetes</taxon>
        <taxon>Micrococcales</taxon>
        <taxon>Microbacteriaceae</taxon>
        <taxon>Subtercola</taxon>
    </lineage>
</organism>
<gene>
    <name evidence="7" type="ORF">JOE66_000632</name>
</gene>
<dbReference type="PANTHER" id="PTHR47506:SF6">
    <property type="entry name" value="HTH-TYPE TRANSCRIPTIONAL REPRESSOR NEMR"/>
    <property type="match status" value="1"/>
</dbReference>
<dbReference type="PANTHER" id="PTHR47506">
    <property type="entry name" value="TRANSCRIPTIONAL REGULATORY PROTEIN"/>
    <property type="match status" value="1"/>
</dbReference>
<reference evidence="7 8" key="1">
    <citation type="submission" date="2021-01" db="EMBL/GenBank/DDBJ databases">
        <title>Sequencing the genomes of 1000 actinobacteria strains.</title>
        <authorList>
            <person name="Klenk H.-P."/>
        </authorList>
    </citation>
    <scope>NUCLEOTIDE SEQUENCE [LARGE SCALE GENOMIC DNA]</scope>
    <source>
        <strain evidence="7 8">DSM 13057</strain>
    </source>
</reference>
<dbReference type="PRINTS" id="PR00455">
    <property type="entry name" value="HTHTETR"/>
</dbReference>
<evidence type="ECO:0000256" key="5">
    <source>
        <dbReference type="PROSITE-ProRule" id="PRU00335"/>
    </source>
</evidence>
<proteinExistence type="predicted"/>
<keyword evidence="8" id="KW-1185">Reference proteome</keyword>
<evidence type="ECO:0000259" key="6">
    <source>
        <dbReference type="PROSITE" id="PS50977"/>
    </source>
</evidence>
<protein>
    <submittedName>
        <fullName evidence="7">AcrR family transcriptional regulator</fullName>
    </submittedName>
</protein>
<evidence type="ECO:0000256" key="3">
    <source>
        <dbReference type="ARBA" id="ARBA00023125"/>
    </source>
</evidence>
<feature type="domain" description="HTH tetR-type" evidence="6">
    <location>
        <begin position="11"/>
        <end position="71"/>
    </location>
</feature>
<dbReference type="Proteomes" id="UP000776164">
    <property type="component" value="Unassembled WGS sequence"/>
</dbReference>
<dbReference type="PROSITE" id="PS50977">
    <property type="entry name" value="HTH_TETR_2"/>
    <property type="match status" value="1"/>
</dbReference>
<dbReference type="EMBL" id="JAFBBU010000001">
    <property type="protein sequence ID" value="MBM7470998.1"/>
    <property type="molecule type" value="Genomic_DNA"/>
</dbReference>
<keyword evidence="4" id="KW-0804">Transcription</keyword>